<keyword evidence="1" id="KW-0521">NADP</keyword>
<reference evidence="3" key="1">
    <citation type="journal article" date="2022" name="Plant J.">
        <title>Strategies of tolerance reflected in two North American maple genomes.</title>
        <authorList>
            <person name="McEvoy S.L."/>
            <person name="Sezen U.U."/>
            <person name="Trouern-Trend A."/>
            <person name="McMahon S.M."/>
            <person name="Schaberg P.G."/>
            <person name="Yang J."/>
            <person name="Wegrzyn J.L."/>
            <person name="Swenson N.G."/>
        </authorList>
    </citation>
    <scope>NUCLEOTIDE SEQUENCE</scope>
    <source>
        <strain evidence="3">91603</strain>
    </source>
</reference>
<protein>
    <submittedName>
        <fullName evidence="3">Uncharacterized protein</fullName>
    </submittedName>
</protein>
<proteinExistence type="predicted"/>
<evidence type="ECO:0000313" key="4">
    <source>
        <dbReference type="Proteomes" id="UP001064489"/>
    </source>
</evidence>
<reference evidence="3" key="2">
    <citation type="submission" date="2023-02" db="EMBL/GenBank/DDBJ databases">
        <authorList>
            <person name="Swenson N.G."/>
            <person name="Wegrzyn J.L."/>
            <person name="Mcevoy S.L."/>
        </authorList>
    </citation>
    <scope>NUCLEOTIDE SEQUENCE</scope>
    <source>
        <strain evidence="3">91603</strain>
        <tissue evidence="3">Leaf</tissue>
    </source>
</reference>
<dbReference type="GO" id="GO:0016616">
    <property type="term" value="F:oxidoreductase activity, acting on the CH-OH group of donors, NAD or NADP as acceptor"/>
    <property type="evidence" value="ECO:0007669"/>
    <property type="project" value="TreeGrafter"/>
</dbReference>
<dbReference type="EMBL" id="JAJSOW010000101">
    <property type="protein sequence ID" value="KAI9182260.1"/>
    <property type="molecule type" value="Genomic_DNA"/>
</dbReference>
<comment type="caution">
    <text evidence="3">The sequence shown here is derived from an EMBL/GenBank/DDBJ whole genome shotgun (WGS) entry which is preliminary data.</text>
</comment>
<keyword evidence="4" id="KW-1185">Reference proteome</keyword>
<dbReference type="InterPro" id="IPR050425">
    <property type="entry name" value="NAD(P)_dehydrat-like"/>
</dbReference>
<dbReference type="Gene3D" id="3.40.50.720">
    <property type="entry name" value="NAD(P)-binding Rossmann-like Domain"/>
    <property type="match status" value="1"/>
</dbReference>
<dbReference type="Proteomes" id="UP001064489">
    <property type="component" value="Chromosome 4"/>
</dbReference>
<dbReference type="PANTHER" id="PTHR10366:SF696">
    <property type="entry name" value="OS07G0601900 PROTEIN"/>
    <property type="match status" value="1"/>
</dbReference>
<dbReference type="InterPro" id="IPR036291">
    <property type="entry name" value="NAD(P)-bd_dom_sf"/>
</dbReference>
<evidence type="ECO:0000256" key="1">
    <source>
        <dbReference type="ARBA" id="ARBA00022857"/>
    </source>
</evidence>
<dbReference type="AlphaFoldDB" id="A0AAD5J5Y0"/>
<evidence type="ECO:0000313" key="3">
    <source>
        <dbReference type="EMBL" id="KAI9182260.1"/>
    </source>
</evidence>
<sequence length="155" mass="17523">MEDGFGFKDSIDETCWTPLNLSYAYSNPNLMECVISKTLTEEQILSYRTSSDIGELEMVTLPLGVVGWDTFQSHTPLSVALFISSLTNGEFTYQALRFLEELVGKLPIVHNDDVCEAHIFCMEQPSIHGRFLCENSYVSSSEIADYCRKTIQNIM</sequence>
<accession>A0AAD5J5Y0</accession>
<gene>
    <name evidence="3" type="ORF">LWI28_023666</name>
</gene>
<name>A0AAD5J5Y0_ACENE</name>
<dbReference type="PANTHER" id="PTHR10366">
    <property type="entry name" value="NAD DEPENDENT EPIMERASE/DEHYDRATASE"/>
    <property type="match status" value="1"/>
</dbReference>
<dbReference type="SUPFAM" id="SSF51735">
    <property type="entry name" value="NAD(P)-binding Rossmann-fold domains"/>
    <property type="match status" value="1"/>
</dbReference>
<evidence type="ECO:0000256" key="2">
    <source>
        <dbReference type="ARBA" id="ARBA00023002"/>
    </source>
</evidence>
<keyword evidence="2" id="KW-0560">Oxidoreductase</keyword>
<organism evidence="3 4">
    <name type="scientific">Acer negundo</name>
    <name type="common">Box elder</name>
    <dbReference type="NCBI Taxonomy" id="4023"/>
    <lineage>
        <taxon>Eukaryota</taxon>
        <taxon>Viridiplantae</taxon>
        <taxon>Streptophyta</taxon>
        <taxon>Embryophyta</taxon>
        <taxon>Tracheophyta</taxon>
        <taxon>Spermatophyta</taxon>
        <taxon>Magnoliopsida</taxon>
        <taxon>eudicotyledons</taxon>
        <taxon>Gunneridae</taxon>
        <taxon>Pentapetalae</taxon>
        <taxon>rosids</taxon>
        <taxon>malvids</taxon>
        <taxon>Sapindales</taxon>
        <taxon>Sapindaceae</taxon>
        <taxon>Hippocastanoideae</taxon>
        <taxon>Acereae</taxon>
        <taxon>Acer</taxon>
    </lineage>
</organism>